<gene>
    <name evidence="1" type="ORF">MJO28_000702</name>
</gene>
<accession>A0ACC0EY62</accession>
<sequence>MTSVIAMLTSSILLLLLSNVDAQLPEFRPDTEFPISRCADPVKYPVFYCLRMPDGKSYLSEKDRPPWWDDALFQCNEDYIPLCCPGK</sequence>
<reference evidence="2" key="1">
    <citation type="journal article" date="2018" name="BMC Genomics">
        <title>Genomic insights into host adaptation between the wheat stripe rust pathogen (Puccinia striiformis f. sp. tritici) and the barley stripe rust pathogen (Puccinia striiformis f. sp. hordei).</title>
        <authorList>
            <person name="Xia C."/>
            <person name="Wang M."/>
            <person name="Yin C."/>
            <person name="Cornejo O.E."/>
            <person name="Hulbert S.H."/>
            <person name="Chen X."/>
        </authorList>
    </citation>
    <scope>NUCLEOTIDE SEQUENCE [LARGE SCALE GENOMIC DNA]</scope>
    <source>
        <strain evidence="2">93-210</strain>
    </source>
</reference>
<evidence type="ECO:0000313" key="2">
    <source>
        <dbReference type="Proteomes" id="UP001060170"/>
    </source>
</evidence>
<keyword evidence="2" id="KW-1185">Reference proteome</keyword>
<evidence type="ECO:0000313" key="1">
    <source>
        <dbReference type="EMBL" id="KAI7962608.1"/>
    </source>
</evidence>
<name>A0ACC0EY62_9BASI</name>
<reference evidence="1 2" key="3">
    <citation type="journal article" date="2022" name="Microbiol. Spectr.">
        <title>Folding features and dynamics of 3D genome architecture in plant fungal pathogens.</title>
        <authorList>
            <person name="Xia C."/>
        </authorList>
    </citation>
    <scope>NUCLEOTIDE SEQUENCE [LARGE SCALE GENOMIC DNA]</scope>
    <source>
        <strain evidence="1 2">93-210</strain>
    </source>
</reference>
<proteinExistence type="predicted"/>
<protein>
    <submittedName>
        <fullName evidence="1">Uncharacterized protein</fullName>
    </submittedName>
</protein>
<feature type="non-terminal residue" evidence="1">
    <location>
        <position position="87"/>
    </location>
</feature>
<comment type="caution">
    <text evidence="1">The sequence shown here is derived from an EMBL/GenBank/DDBJ whole genome shotgun (WGS) entry which is preliminary data.</text>
</comment>
<dbReference type="EMBL" id="CM045865">
    <property type="protein sequence ID" value="KAI7962608.1"/>
    <property type="molecule type" value="Genomic_DNA"/>
</dbReference>
<reference evidence="2" key="2">
    <citation type="journal article" date="2018" name="Mol. Plant Microbe Interact.">
        <title>Genome sequence resources for the wheat stripe rust pathogen (Puccinia striiformis f. sp. tritici) and the barley stripe rust pathogen (Puccinia striiformis f. sp. hordei).</title>
        <authorList>
            <person name="Xia C."/>
            <person name="Wang M."/>
            <person name="Yin C."/>
            <person name="Cornejo O.E."/>
            <person name="Hulbert S.H."/>
            <person name="Chen X."/>
        </authorList>
    </citation>
    <scope>NUCLEOTIDE SEQUENCE [LARGE SCALE GENOMIC DNA]</scope>
    <source>
        <strain evidence="2">93-210</strain>
    </source>
</reference>
<organism evidence="1 2">
    <name type="scientific">Puccinia striiformis f. sp. tritici</name>
    <dbReference type="NCBI Taxonomy" id="168172"/>
    <lineage>
        <taxon>Eukaryota</taxon>
        <taxon>Fungi</taxon>
        <taxon>Dikarya</taxon>
        <taxon>Basidiomycota</taxon>
        <taxon>Pucciniomycotina</taxon>
        <taxon>Pucciniomycetes</taxon>
        <taxon>Pucciniales</taxon>
        <taxon>Pucciniaceae</taxon>
        <taxon>Puccinia</taxon>
    </lineage>
</organism>
<dbReference type="Proteomes" id="UP001060170">
    <property type="component" value="Chromosome 1"/>
</dbReference>